<dbReference type="InterPro" id="IPR013906">
    <property type="entry name" value="eIF3j"/>
</dbReference>
<reference evidence="6 7" key="1">
    <citation type="journal article" date="2018" name="Mol. Biol. Evol.">
        <title>Broad Genomic Sampling Reveals a Smut Pathogenic Ancestry of the Fungal Clade Ustilaginomycotina.</title>
        <authorList>
            <person name="Kijpornyongpan T."/>
            <person name="Mondo S.J."/>
            <person name="Barry K."/>
            <person name="Sandor L."/>
            <person name="Lee J."/>
            <person name="Lipzen A."/>
            <person name="Pangilinan J."/>
            <person name="LaButti K."/>
            <person name="Hainaut M."/>
            <person name="Henrissat B."/>
            <person name="Grigoriev I.V."/>
            <person name="Spatafora J.W."/>
            <person name="Aime M.C."/>
        </authorList>
    </citation>
    <scope>NUCLEOTIDE SEQUENCE [LARGE SCALE GENOMIC DNA]</scope>
    <source>
        <strain evidence="6 7">MCA 4718</strain>
    </source>
</reference>
<feature type="non-terminal residue" evidence="6">
    <location>
        <position position="258"/>
    </location>
</feature>
<dbReference type="GO" id="GO:0005852">
    <property type="term" value="C:eukaryotic translation initiation factor 3 complex"/>
    <property type="evidence" value="ECO:0007669"/>
    <property type="project" value="InterPro"/>
</dbReference>
<dbReference type="OrthoDB" id="20381at2759"/>
<accession>A0A316U5I5</accession>
<protein>
    <recommendedName>
        <fullName evidence="4">Eukaryotic translation initiation factor 3 30 kDa subunit</fullName>
    </recommendedName>
</protein>
<dbReference type="PANTHER" id="PTHR21681">
    <property type="entry name" value="EUKARYOTIC TRANSLATION INITIATION FACTOR 3 SUBUNIT J"/>
    <property type="match status" value="1"/>
</dbReference>
<evidence type="ECO:0000313" key="6">
    <source>
        <dbReference type="EMBL" id="PWN20098.1"/>
    </source>
</evidence>
<keyword evidence="3" id="KW-0648">Protein biosynthesis</keyword>
<evidence type="ECO:0000256" key="2">
    <source>
        <dbReference type="ARBA" id="ARBA00022540"/>
    </source>
</evidence>
<dbReference type="GeneID" id="37014513"/>
<dbReference type="AlphaFoldDB" id="A0A316U5I5"/>
<dbReference type="GO" id="GO:0003743">
    <property type="term" value="F:translation initiation factor activity"/>
    <property type="evidence" value="ECO:0007669"/>
    <property type="project" value="UniProtKB-KW"/>
</dbReference>
<evidence type="ECO:0000256" key="4">
    <source>
        <dbReference type="ARBA" id="ARBA00029904"/>
    </source>
</evidence>
<dbReference type="STRING" id="1684307.A0A316U5I5"/>
<feature type="region of interest" description="Disordered" evidence="5">
    <location>
        <begin position="1"/>
        <end position="106"/>
    </location>
</feature>
<keyword evidence="1" id="KW-0963">Cytoplasm</keyword>
<evidence type="ECO:0000313" key="7">
    <source>
        <dbReference type="Proteomes" id="UP000245942"/>
    </source>
</evidence>
<name>A0A316U5I5_9BASI</name>
<evidence type="ECO:0000256" key="3">
    <source>
        <dbReference type="ARBA" id="ARBA00022917"/>
    </source>
</evidence>
<dbReference type="Pfam" id="PF08597">
    <property type="entry name" value="eIF3_subunit"/>
    <property type="match status" value="1"/>
</dbReference>
<gene>
    <name evidence="6" type="ORF">BCV69DRAFT_283632</name>
</gene>
<dbReference type="EMBL" id="KZ819329">
    <property type="protein sequence ID" value="PWN20098.1"/>
    <property type="molecule type" value="Genomic_DNA"/>
</dbReference>
<dbReference type="InterPro" id="IPR023194">
    <property type="entry name" value="eIF3-like_dom_sf"/>
</dbReference>
<keyword evidence="7" id="KW-1185">Reference proteome</keyword>
<dbReference type="Gene3D" id="1.10.246.60">
    <property type="entry name" value="Eukaryotic translation initiation factor 3 like domains"/>
    <property type="match status" value="1"/>
</dbReference>
<proteinExistence type="predicted"/>
<organism evidence="6 7">
    <name type="scientific">Pseudomicrostroma glucosiphilum</name>
    <dbReference type="NCBI Taxonomy" id="1684307"/>
    <lineage>
        <taxon>Eukaryota</taxon>
        <taxon>Fungi</taxon>
        <taxon>Dikarya</taxon>
        <taxon>Basidiomycota</taxon>
        <taxon>Ustilaginomycotina</taxon>
        <taxon>Exobasidiomycetes</taxon>
        <taxon>Microstromatales</taxon>
        <taxon>Microstromatales incertae sedis</taxon>
        <taxon>Pseudomicrostroma</taxon>
    </lineage>
</organism>
<feature type="compositionally biased region" description="Acidic residues" evidence="5">
    <location>
        <begin position="34"/>
        <end position="49"/>
    </location>
</feature>
<evidence type="ECO:0000256" key="5">
    <source>
        <dbReference type="SAM" id="MobiDB-lite"/>
    </source>
</evidence>
<feature type="compositionally biased region" description="Basic and acidic residues" evidence="5">
    <location>
        <begin position="76"/>
        <end position="87"/>
    </location>
</feature>
<feature type="region of interest" description="Disordered" evidence="5">
    <location>
        <begin position="236"/>
        <end position="258"/>
    </location>
</feature>
<evidence type="ECO:0000256" key="1">
    <source>
        <dbReference type="ARBA" id="ARBA00022490"/>
    </source>
</evidence>
<dbReference type="RefSeq" id="XP_025347258.1">
    <property type="nucleotide sequence ID" value="XM_025492779.1"/>
</dbReference>
<feature type="compositionally biased region" description="Low complexity" evidence="5">
    <location>
        <begin position="17"/>
        <end position="27"/>
    </location>
</feature>
<dbReference type="PANTHER" id="PTHR21681:SF0">
    <property type="entry name" value="EUKARYOTIC TRANSLATION INITIATION FACTOR 3 SUBUNIT J"/>
    <property type="match status" value="1"/>
</dbReference>
<keyword evidence="2 6" id="KW-0396">Initiation factor</keyword>
<feature type="compositionally biased region" description="Low complexity" evidence="5">
    <location>
        <begin position="236"/>
        <end position="252"/>
    </location>
</feature>
<feature type="compositionally biased region" description="Acidic residues" evidence="5">
    <location>
        <begin position="97"/>
        <end position="106"/>
    </location>
</feature>
<sequence>MSDWDASSGDEAPPKAAPAAPIGAGAVPRRRFDDEDAEEEIKDDWESSDDEAKNKAASSSSAVVPPPRKKKSVKQKIAEKEEEERRRAQQALTMGQEPEDGVDPMEYDPIARKRALQQAEIDADVESAASLLGFASVSKDSTATSLSAAKPSSKEEWEQLAAEIFVSILKTQSSRDPTGYAKHFVPALTRQLVAPTRDVDIRKLSTSVKTWAEEKTKADKEAKKSGGRANLAVAAATGGAAGAAKPKTVGTASAKNTY</sequence>
<dbReference type="Proteomes" id="UP000245942">
    <property type="component" value="Unassembled WGS sequence"/>
</dbReference>